<protein>
    <recommendedName>
        <fullName evidence="2">Disease resistance R13L4/SHOC-2-like LRR domain-containing protein</fullName>
    </recommendedName>
</protein>
<accession>A0ABC8S177</accession>
<dbReference type="SUPFAM" id="SSF52047">
    <property type="entry name" value="RNI-like"/>
    <property type="match status" value="1"/>
</dbReference>
<dbReference type="InterPro" id="IPR032675">
    <property type="entry name" value="LRR_dom_sf"/>
</dbReference>
<evidence type="ECO:0000313" key="4">
    <source>
        <dbReference type="Proteomes" id="UP001642360"/>
    </source>
</evidence>
<gene>
    <name evidence="3" type="ORF">ILEXP_LOCUS19150</name>
</gene>
<keyword evidence="4" id="KW-1185">Reference proteome</keyword>
<dbReference type="InterPro" id="IPR055414">
    <property type="entry name" value="LRR_R13L4/SHOC2-like"/>
</dbReference>
<keyword evidence="1" id="KW-0677">Repeat</keyword>
<evidence type="ECO:0000259" key="2">
    <source>
        <dbReference type="Pfam" id="PF23598"/>
    </source>
</evidence>
<dbReference type="PANTHER" id="PTHR47186">
    <property type="entry name" value="LEUCINE-RICH REPEAT-CONTAINING PROTEIN 57"/>
    <property type="match status" value="1"/>
</dbReference>
<dbReference type="AlphaFoldDB" id="A0ABC8S177"/>
<evidence type="ECO:0000256" key="1">
    <source>
        <dbReference type="ARBA" id="ARBA00022737"/>
    </source>
</evidence>
<comment type="caution">
    <text evidence="3">The sequence shown here is derived from an EMBL/GenBank/DDBJ whole genome shotgun (WGS) entry which is preliminary data.</text>
</comment>
<dbReference type="Proteomes" id="UP001642360">
    <property type="component" value="Unassembled WGS sequence"/>
</dbReference>
<feature type="domain" description="Disease resistance R13L4/SHOC-2-like LRR" evidence="2">
    <location>
        <begin position="57"/>
        <end position="275"/>
    </location>
</feature>
<reference evidence="3 4" key="1">
    <citation type="submission" date="2024-02" db="EMBL/GenBank/DDBJ databases">
        <authorList>
            <person name="Vignale AGUSTIN F."/>
            <person name="Sosa J E."/>
            <person name="Modenutti C."/>
        </authorList>
    </citation>
    <scope>NUCLEOTIDE SEQUENCE [LARGE SCALE GENOMIC DNA]</scope>
</reference>
<organism evidence="3 4">
    <name type="scientific">Ilex paraguariensis</name>
    <name type="common">yerba mate</name>
    <dbReference type="NCBI Taxonomy" id="185542"/>
    <lineage>
        <taxon>Eukaryota</taxon>
        <taxon>Viridiplantae</taxon>
        <taxon>Streptophyta</taxon>
        <taxon>Embryophyta</taxon>
        <taxon>Tracheophyta</taxon>
        <taxon>Spermatophyta</taxon>
        <taxon>Magnoliopsida</taxon>
        <taxon>eudicotyledons</taxon>
        <taxon>Gunneridae</taxon>
        <taxon>Pentapetalae</taxon>
        <taxon>asterids</taxon>
        <taxon>campanulids</taxon>
        <taxon>Aquifoliales</taxon>
        <taxon>Aquifoliaceae</taxon>
        <taxon>Ilex</taxon>
    </lineage>
</organism>
<evidence type="ECO:0000313" key="3">
    <source>
        <dbReference type="EMBL" id="CAK9150993.1"/>
    </source>
</evidence>
<dbReference type="Gene3D" id="3.80.10.10">
    <property type="entry name" value="Ribonuclease Inhibitor"/>
    <property type="match status" value="1"/>
</dbReference>
<dbReference type="PANTHER" id="PTHR47186:SF57">
    <property type="entry name" value="OS02G0478300 PROTEIN"/>
    <property type="match status" value="1"/>
</dbReference>
<dbReference type="EMBL" id="CAUOFW020002090">
    <property type="protein sequence ID" value="CAK9150993.1"/>
    <property type="molecule type" value="Genomic_DNA"/>
</dbReference>
<dbReference type="Pfam" id="PF23598">
    <property type="entry name" value="LRR_14"/>
    <property type="match status" value="1"/>
</dbReference>
<proteinExistence type="predicted"/>
<sequence length="286" mass="32189">MDGTQKVIQKLEPNIECQIKTINQDKAETFGSNIAQAAINKTNPDLSFAPVDTFPRGVCELLHLKYLKMTGTKVGVFPKSIKKLRNLEILDLRCIAVTKLPIQLGELQKLRYLIVDRYWGNGFKVPTNIGNLSSLQKLGTIDASGSNGNIIMGEVGMLTQLNTLYITKLRREDNVTLCSSLAKLSNLRSLYVSLIFMEESELEFLQLPSLSSCPSSLQKLFLDGPLEKEPHWIPSLQILVRLQLEGSKLRNEELQCLQDLPIFWNLNSLVRRALERVCLSGLEGFR</sequence>
<name>A0ABC8S177_9AQUA</name>